<evidence type="ECO:0000256" key="5">
    <source>
        <dbReference type="ARBA" id="ARBA00022679"/>
    </source>
</evidence>
<keyword evidence="8 10" id="KW-1133">Transmembrane helix</keyword>
<proteinExistence type="inferred from homology"/>
<evidence type="ECO:0000256" key="9">
    <source>
        <dbReference type="ARBA" id="ARBA00023136"/>
    </source>
</evidence>
<feature type="transmembrane region" description="Helical" evidence="10">
    <location>
        <begin position="187"/>
        <end position="215"/>
    </location>
</feature>
<keyword evidence="7 10" id="KW-0812">Transmembrane</keyword>
<keyword evidence="11" id="KW-1185">Reference proteome</keyword>
<keyword evidence="9 10" id="KW-0472">Membrane</keyword>
<evidence type="ECO:0000256" key="4">
    <source>
        <dbReference type="ARBA" id="ARBA00022603"/>
    </source>
</evidence>
<dbReference type="GO" id="GO:0005789">
    <property type="term" value="C:endoplasmic reticulum membrane"/>
    <property type="evidence" value="ECO:0007669"/>
    <property type="project" value="UniProtKB-SubCell"/>
</dbReference>
<evidence type="ECO:0000256" key="7">
    <source>
        <dbReference type="ARBA" id="ARBA00022692"/>
    </source>
</evidence>
<dbReference type="EC" id="2.1.1.100" evidence="3 10"/>
<evidence type="ECO:0000256" key="3">
    <source>
        <dbReference type="ARBA" id="ARBA00012151"/>
    </source>
</evidence>
<evidence type="ECO:0000313" key="12">
    <source>
        <dbReference type="RefSeq" id="XP_010928679.1"/>
    </source>
</evidence>
<keyword evidence="4 10" id="KW-0489">Methyltransferase</keyword>
<dbReference type="Proteomes" id="UP000504607">
    <property type="component" value="Chromosome 8"/>
</dbReference>
<dbReference type="AlphaFoldDB" id="A0A6I9RLG8"/>
<evidence type="ECO:0000313" key="13">
    <source>
        <dbReference type="RefSeq" id="XP_010928680.1"/>
    </source>
</evidence>
<dbReference type="Pfam" id="PF04140">
    <property type="entry name" value="ICMT"/>
    <property type="match status" value="1"/>
</dbReference>
<sequence>MIWAKSRQNGMRARVYGRARAPISRRNPSPSVASARAGGGIRVFPWGWKVEMAEIFLGYAAIRQLSQFFAALVFFHASEYALAIAIHGRSDVSVSSLLISKQYIVAMSCALLEYVIEIFLFPELKEYMWISNFGLVMVIVGELIRKGAVLTARHAFTHTIRTYHEDNHELITHGIYRFIRHPGYCGFFIWATGTQVMLCNPICIVAFAVVTWRFFSTRIQYEEFFLRQFFGSQYDEYAEQVPSGLPFVK</sequence>
<organism evidence="11 12">
    <name type="scientific">Elaeis guineensis var. tenera</name>
    <name type="common">Oil palm</name>
    <dbReference type="NCBI Taxonomy" id="51953"/>
    <lineage>
        <taxon>Eukaryota</taxon>
        <taxon>Viridiplantae</taxon>
        <taxon>Streptophyta</taxon>
        <taxon>Embryophyta</taxon>
        <taxon>Tracheophyta</taxon>
        <taxon>Spermatophyta</taxon>
        <taxon>Magnoliopsida</taxon>
        <taxon>Liliopsida</taxon>
        <taxon>Arecaceae</taxon>
        <taxon>Arecoideae</taxon>
        <taxon>Cocoseae</taxon>
        <taxon>Elaeidinae</taxon>
        <taxon>Elaeis</taxon>
    </lineage>
</organism>
<reference evidence="12 13" key="1">
    <citation type="submission" date="2025-04" db="UniProtKB">
        <authorList>
            <consortium name="RefSeq"/>
        </authorList>
    </citation>
    <scope>IDENTIFICATION</scope>
</reference>
<feature type="transmembrane region" description="Helical" evidence="10">
    <location>
        <begin position="127"/>
        <end position="144"/>
    </location>
</feature>
<dbReference type="KEGG" id="egu:105050387"/>
<dbReference type="InterPro" id="IPR025770">
    <property type="entry name" value="PPMT_MeTrfase"/>
</dbReference>
<dbReference type="GeneID" id="105050387"/>
<accession>A0A6I9RLG8</accession>
<feature type="transmembrane region" description="Helical" evidence="10">
    <location>
        <begin position="103"/>
        <end position="121"/>
    </location>
</feature>
<comment type="similarity">
    <text evidence="2 10">Belongs to the class VI-like SAM-binding methyltransferase superfamily. Isoprenylcysteine carboxyl methyltransferase family.</text>
</comment>
<dbReference type="PANTHER" id="PTHR12714">
    <property type="entry name" value="PROTEIN-S ISOPRENYLCYSTEINE O-METHYLTRANSFERASE"/>
    <property type="match status" value="1"/>
</dbReference>
<dbReference type="InterPro" id="IPR007269">
    <property type="entry name" value="ICMT_MeTrfase"/>
</dbReference>
<dbReference type="PROSITE" id="PS51564">
    <property type="entry name" value="SAM_ICMT"/>
    <property type="match status" value="1"/>
</dbReference>
<evidence type="ECO:0000256" key="2">
    <source>
        <dbReference type="ARBA" id="ARBA00009140"/>
    </source>
</evidence>
<comment type="catalytic activity">
    <reaction evidence="10">
        <text>[protein]-C-terminal S-[(2E,6E)-farnesyl]-L-cysteine + S-adenosyl-L-methionine = [protein]-C-terminal S-[(2E,6E)-farnesyl]-L-cysteine methyl ester + S-adenosyl-L-homocysteine</text>
        <dbReference type="Rhea" id="RHEA:21672"/>
        <dbReference type="Rhea" id="RHEA-COMP:12125"/>
        <dbReference type="Rhea" id="RHEA-COMP:12126"/>
        <dbReference type="ChEBI" id="CHEBI:57856"/>
        <dbReference type="ChEBI" id="CHEBI:59789"/>
        <dbReference type="ChEBI" id="CHEBI:90510"/>
        <dbReference type="ChEBI" id="CHEBI:90511"/>
        <dbReference type="EC" id="2.1.1.100"/>
    </reaction>
</comment>
<gene>
    <name evidence="12 13" type="primary">LOC105050387</name>
</gene>
<dbReference type="RefSeq" id="XP_010928680.1">
    <property type="nucleotide sequence ID" value="XM_010930378.2"/>
</dbReference>
<keyword evidence="6 10" id="KW-0949">S-adenosyl-L-methionine</keyword>
<evidence type="ECO:0000256" key="6">
    <source>
        <dbReference type="ARBA" id="ARBA00022691"/>
    </source>
</evidence>
<comment type="caution">
    <text evidence="10">Lacks conserved residue(s) required for the propagation of feature annotation.</text>
</comment>
<dbReference type="Gene3D" id="1.20.120.1630">
    <property type="match status" value="1"/>
</dbReference>
<comment type="subcellular location">
    <subcellularLocation>
        <location evidence="10">Endoplasmic reticulum membrane</location>
        <topology evidence="10">Multi-pass membrane protein</topology>
    </subcellularLocation>
    <subcellularLocation>
        <location evidence="1">Membrane</location>
        <topology evidence="1">Multi-pass membrane protein</topology>
    </subcellularLocation>
</comment>
<evidence type="ECO:0000313" key="11">
    <source>
        <dbReference type="Proteomes" id="UP000504607"/>
    </source>
</evidence>
<dbReference type="OrthoDB" id="422086at2759"/>
<keyword evidence="5" id="KW-0808">Transferase</keyword>
<dbReference type="RefSeq" id="XP_010928679.1">
    <property type="nucleotide sequence ID" value="XM_010930377.3"/>
</dbReference>
<protein>
    <recommendedName>
        <fullName evidence="3 10">Protein-S-isoprenylcysteine O-methyltransferase</fullName>
        <ecNumber evidence="3 10">2.1.1.100</ecNumber>
    </recommendedName>
</protein>
<evidence type="ECO:0000256" key="10">
    <source>
        <dbReference type="RuleBase" id="RU362022"/>
    </source>
</evidence>
<dbReference type="PANTHER" id="PTHR12714:SF9">
    <property type="entry name" value="PROTEIN-S-ISOPRENYLCYSTEINE O-METHYLTRANSFERASE"/>
    <property type="match status" value="1"/>
</dbReference>
<keyword evidence="10" id="KW-0256">Endoplasmic reticulum</keyword>
<comment type="cofactor">
    <cofactor evidence="10">
        <name>Zn(2+)</name>
        <dbReference type="ChEBI" id="CHEBI:29105"/>
    </cofactor>
    <text evidence="10">Divalent metal cations. Probably Zn(2+).</text>
</comment>
<name>A0A6I9RLG8_ELAGV</name>
<dbReference type="GO" id="GO:0004671">
    <property type="term" value="F:protein C-terminal S-isoprenylcysteine carboxyl O-methyltransferase activity"/>
    <property type="evidence" value="ECO:0007669"/>
    <property type="project" value="UniProtKB-EC"/>
</dbReference>
<dbReference type="GO" id="GO:0032259">
    <property type="term" value="P:methylation"/>
    <property type="evidence" value="ECO:0007669"/>
    <property type="project" value="UniProtKB-KW"/>
</dbReference>
<evidence type="ECO:0000256" key="8">
    <source>
        <dbReference type="ARBA" id="ARBA00022989"/>
    </source>
</evidence>
<evidence type="ECO:0000256" key="1">
    <source>
        <dbReference type="ARBA" id="ARBA00004141"/>
    </source>
</evidence>